<dbReference type="GO" id="GO:0005524">
    <property type="term" value="F:ATP binding"/>
    <property type="evidence" value="ECO:0007669"/>
    <property type="project" value="UniProtKB-KW"/>
</dbReference>
<evidence type="ECO:0000259" key="11">
    <source>
        <dbReference type="PROSITE" id="PS51192"/>
    </source>
</evidence>
<dbReference type="InterPro" id="IPR027417">
    <property type="entry name" value="P-loop_NTPase"/>
</dbReference>
<dbReference type="SUPFAM" id="SSF52540">
    <property type="entry name" value="P-loop containing nucleoside triphosphate hydrolases"/>
    <property type="match status" value="2"/>
</dbReference>
<dbReference type="GO" id="GO:0016887">
    <property type="term" value="F:ATP hydrolysis activity"/>
    <property type="evidence" value="ECO:0007669"/>
    <property type="project" value="TreeGrafter"/>
</dbReference>
<evidence type="ECO:0000313" key="13">
    <source>
        <dbReference type="EMBL" id="PVU88002.1"/>
    </source>
</evidence>
<dbReference type="PROSITE" id="PS51194">
    <property type="entry name" value="HELICASE_CTER"/>
    <property type="match status" value="1"/>
</dbReference>
<reference evidence="13 14" key="1">
    <citation type="journal article" date="2018" name="MBio">
        <title>Comparative Genomics Reveals the Core Gene Toolbox for the Fungus-Insect Symbiosis.</title>
        <authorList>
            <person name="Wang Y."/>
            <person name="Stata M."/>
            <person name="Wang W."/>
            <person name="Stajich J.E."/>
            <person name="White M.M."/>
            <person name="Moncalvo J.M."/>
        </authorList>
    </citation>
    <scope>NUCLEOTIDE SEQUENCE [LARGE SCALE GENOMIC DNA]</scope>
    <source>
        <strain evidence="13 14">SWE-8-4</strain>
    </source>
</reference>
<evidence type="ECO:0000313" key="14">
    <source>
        <dbReference type="Proteomes" id="UP000245383"/>
    </source>
</evidence>
<feature type="domain" description="Helicase C-terminal" evidence="12">
    <location>
        <begin position="1004"/>
        <end position="1168"/>
    </location>
</feature>
<dbReference type="InterPro" id="IPR038718">
    <property type="entry name" value="SNF2-like_sf"/>
</dbReference>
<dbReference type="PROSITE" id="PS51192">
    <property type="entry name" value="HELICASE_ATP_BIND_1"/>
    <property type="match status" value="1"/>
</dbReference>
<evidence type="ECO:0000256" key="10">
    <source>
        <dbReference type="ARBA" id="ARBA00023242"/>
    </source>
</evidence>
<dbReference type="GO" id="GO:0003677">
    <property type="term" value="F:DNA binding"/>
    <property type="evidence" value="ECO:0007669"/>
    <property type="project" value="UniProtKB-KW"/>
</dbReference>
<keyword evidence="6" id="KW-0067">ATP-binding</keyword>
<comment type="similarity">
    <text evidence="2">Belongs to the SNF2/RAD54 helicase family. SWR1 subfamily.</text>
</comment>
<dbReference type="GO" id="GO:0004386">
    <property type="term" value="F:helicase activity"/>
    <property type="evidence" value="ECO:0007669"/>
    <property type="project" value="UniProtKB-KW"/>
</dbReference>
<sequence>MSFETNKVSCDSNSLPLTIPAVDSALHFNNFEPANPFVLKRPYQSENSFTQAFESKRSKNPQIPLSELLKTIHHVYSFDKFNDLDNDCCLSDTEYFEYLNNEAASRHLAFKKLKKINPCNKLSFAELLESFSNNRKKRLSLVNSKFPEAANNLPKIGLTKLNNSSFDFLLADISKAYKHLLFRKKQKASLFQKLLKNLDFNPIFARNNPVSFSVQQIKISPYKKKYKHISSNKIAKKVARLVMEKWNYIKNVLDTQRSIDARDKKIVESEKKLIKALEYSTDILVNPKELSSSTEYISEDSSSMYSYNFSSHTNKSSGMPEYFNCSSNERSSGNICLPDQNRSYSKSLIASDSNDSLILPHKLTSPIYSTGSNFKSTFTDDSKSLILKVDPHQLTTHIQDQSISKSILSILRCELRSYQQDGLEWLVKQHNAKRNSILADEMGLGKTIQTIALLDYIALNYGNWGPHLIIVPTSVLFNWEQEFKRWLPGFKVLIIYGSSKQRKLIRTGWSRKNAFHVCITSYQLLIQDINIFKRRHWGYLILDEAQNIKNFHSKRWQTLMQIKSERRLLLTGTPLQNSLNELWSLIYFLLPHSSDSNHFSAFADLEEFQTWFAKPLNSLIGMDFNVVNSALNNVKVPTLFDFETKVHGLNLEPTRAAHKLHTVLRPYILRRLKANVESQMPKKSELIVYCSMSTRQKYLYHEFISRAKTKESLQSGQYFQVMSCLVQLRKVCNHPDLFEPRPVITSWSMPNVLLDDFQYSRTQMLVIKMLNEPSKIKNQLLTRYSLQSPEYSIIPQITTSRLKYSINASLSAKKLDASLFFLNQALYSSYNLYTQFTANSHLDDYKSCRFDITANWEALNNYKKVEKTSRIYRLSNINFCRLENHFLDLCSIELINSVCIPLKNTHLLTQTNFSSNPNLYWDAPWGQFAKLVLDFNTKLLKYNNLFTQYTFLVPKVITKLGIVKNIQYNVNNIKVHIPESLQPYSKRLQISFPDKMLLQFDSGKLQQLYKLLNKLVYGEGNRILIFTQMSKMLDILEQFLAMHNYKYLRLDGSTKVEHRLALVEQFNNNTKYDCFLSSTRAGGLGINLTGANVVIFYDSDWNPSMDAQCQDRCHRIGQTRDVKIYRLITVNSIEENIWQKAVQKRILDQVVIQDGNFDTITPKDRNLMFNWKNVAEKMLDNPVKQDKDDIRYNADKKDCDYKDELVIKKNETLDEDLKDLEALRDAMQEMDNTYTLDFVESSEINNQNFDDKSTKKIRIESAEPVSDDAKKVKICDVVNNIGLNSKTRDSDELIALDDIGHIDDYIVRFIEQNY</sequence>
<evidence type="ECO:0000256" key="8">
    <source>
        <dbReference type="ARBA" id="ARBA00023125"/>
    </source>
</evidence>
<protein>
    <recommendedName>
        <fullName evidence="15">Helicase SWR1</fullName>
    </recommendedName>
</protein>
<proteinExistence type="inferred from homology"/>
<dbReference type="EMBL" id="MBFR01000424">
    <property type="protein sequence ID" value="PVU88002.1"/>
    <property type="molecule type" value="Genomic_DNA"/>
</dbReference>
<evidence type="ECO:0008006" key="15">
    <source>
        <dbReference type="Google" id="ProtNLM"/>
    </source>
</evidence>
<dbReference type="Gene3D" id="3.40.50.10810">
    <property type="entry name" value="Tandem AAA-ATPase domain"/>
    <property type="match status" value="1"/>
</dbReference>
<dbReference type="GO" id="GO:0000812">
    <property type="term" value="C:Swr1 complex"/>
    <property type="evidence" value="ECO:0007669"/>
    <property type="project" value="TreeGrafter"/>
</dbReference>
<dbReference type="Pfam" id="PF00271">
    <property type="entry name" value="Helicase_C"/>
    <property type="match status" value="1"/>
</dbReference>
<dbReference type="SMART" id="SM00490">
    <property type="entry name" value="HELICc"/>
    <property type="match status" value="1"/>
</dbReference>
<dbReference type="Proteomes" id="UP000245383">
    <property type="component" value="Unassembled WGS sequence"/>
</dbReference>
<dbReference type="PANTHER" id="PTHR45685:SF1">
    <property type="entry name" value="HELICASE SRCAP"/>
    <property type="match status" value="1"/>
</dbReference>
<dbReference type="InterPro" id="IPR001650">
    <property type="entry name" value="Helicase_C-like"/>
</dbReference>
<comment type="subcellular location">
    <subcellularLocation>
        <location evidence="1">Nucleus</location>
    </subcellularLocation>
</comment>
<dbReference type="InterPro" id="IPR000330">
    <property type="entry name" value="SNF2_N"/>
</dbReference>
<dbReference type="PANTHER" id="PTHR45685">
    <property type="entry name" value="HELICASE SRCAP-RELATED"/>
    <property type="match status" value="1"/>
</dbReference>
<dbReference type="CDD" id="cd18793">
    <property type="entry name" value="SF2_C_SNF"/>
    <property type="match status" value="1"/>
</dbReference>
<dbReference type="SMART" id="SM00487">
    <property type="entry name" value="DEXDc"/>
    <property type="match status" value="1"/>
</dbReference>
<dbReference type="GO" id="GO:0042393">
    <property type="term" value="F:histone binding"/>
    <property type="evidence" value="ECO:0007669"/>
    <property type="project" value="TreeGrafter"/>
</dbReference>
<keyword evidence="4" id="KW-0378">Hydrolase</keyword>
<keyword evidence="14" id="KW-1185">Reference proteome</keyword>
<gene>
    <name evidence="13" type="ORF">BB561_006088</name>
</gene>
<dbReference type="InterPro" id="IPR050520">
    <property type="entry name" value="INO80/SWR1_helicase"/>
</dbReference>
<evidence type="ECO:0000256" key="9">
    <source>
        <dbReference type="ARBA" id="ARBA00023159"/>
    </source>
</evidence>
<comment type="caution">
    <text evidence="13">The sequence shown here is derived from an EMBL/GenBank/DDBJ whole genome shotgun (WGS) entry which is preliminary data.</text>
</comment>
<dbReference type="Gene3D" id="1.20.120.850">
    <property type="entry name" value="SWI2/SNF2 ATPases, N-terminal domain"/>
    <property type="match status" value="1"/>
</dbReference>
<dbReference type="FunFam" id="3.40.50.10810:FF:000005">
    <property type="entry name" value="Photoperiod-independent early flowering 1"/>
    <property type="match status" value="1"/>
</dbReference>
<keyword evidence="10" id="KW-0539">Nucleus</keyword>
<evidence type="ECO:0000256" key="6">
    <source>
        <dbReference type="ARBA" id="ARBA00022840"/>
    </source>
</evidence>
<keyword evidence="3" id="KW-0547">Nucleotide-binding</keyword>
<evidence type="ECO:0000256" key="3">
    <source>
        <dbReference type="ARBA" id="ARBA00022741"/>
    </source>
</evidence>
<accession>A0A2T9Y6N6</accession>
<evidence type="ECO:0000256" key="5">
    <source>
        <dbReference type="ARBA" id="ARBA00022806"/>
    </source>
</evidence>
<dbReference type="InterPro" id="IPR049730">
    <property type="entry name" value="SNF2/RAD54-like_C"/>
</dbReference>
<evidence type="ECO:0000256" key="2">
    <source>
        <dbReference type="ARBA" id="ARBA00009220"/>
    </source>
</evidence>
<organism evidence="13 14">
    <name type="scientific">Smittium simulii</name>
    <dbReference type="NCBI Taxonomy" id="133385"/>
    <lineage>
        <taxon>Eukaryota</taxon>
        <taxon>Fungi</taxon>
        <taxon>Fungi incertae sedis</taxon>
        <taxon>Zoopagomycota</taxon>
        <taxon>Kickxellomycotina</taxon>
        <taxon>Harpellomycetes</taxon>
        <taxon>Harpellales</taxon>
        <taxon>Legeriomycetaceae</taxon>
        <taxon>Smittium</taxon>
    </lineage>
</organism>
<dbReference type="Pfam" id="PF00176">
    <property type="entry name" value="SNF2-rel_dom"/>
    <property type="match status" value="1"/>
</dbReference>
<feature type="domain" description="Helicase ATP-binding" evidence="11">
    <location>
        <begin position="427"/>
        <end position="592"/>
    </location>
</feature>
<evidence type="ECO:0000259" key="12">
    <source>
        <dbReference type="PROSITE" id="PS51194"/>
    </source>
</evidence>
<evidence type="ECO:0000256" key="4">
    <source>
        <dbReference type="ARBA" id="ARBA00022801"/>
    </source>
</evidence>
<dbReference type="Gene3D" id="3.40.50.300">
    <property type="entry name" value="P-loop containing nucleotide triphosphate hydrolases"/>
    <property type="match status" value="1"/>
</dbReference>
<keyword evidence="7" id="KW-0156">Chromatin regulator</keyword>
<keyword evidence="5" id="KW-0347">Helicase</keyword>
<keyword evidence="9" id="KW-0010">Activator</keyword>
<dbReference type="GO" id="GO:0006338">
    <property type="term" value="P:chromatin remodeling"/>
    <property type="evidence" value="ECO:0007669"/>
    <property type="project" value="TreeGrafter"/>
</dbReference>
<name>A0A2T9Y6N6_9FUNG</name>
<dbReference type="STRING" id="133385.A0A2T9Y6N6"/>
<evidence type="ECO:0000256" key="1">
    <source>
        <dbReference type="ARBA" id="ARBA00004123"/>
    </source>
</evidence>
<dbReference type="InterPro" id="IPR014001">
    <property type="entry name" value="Helicase_ATP-bd"/>
</dbReference>
<dbReference type="OrthoDB" id="372624at2759"/>
<evidence type="ECO:0000256" key="7">
    <source>
        <dbReference type="ARBA" id="ARBA00022853"/>
    </source>
</evidence>
<keyword evidence="8" id="KW-0238">DNA-binding</keyword>